<dbReference type="HAMAP" id="MF_02128">
    <property type="entry name" value="TMP_kinase"/>
    <property type="match status" value="1"/>
</dbReference>
<dbReference type="InterPro" id="IPR036676">
    <property type="entry name" value="PurM-like_C_sf"/>
</dbReference>
<accession>A0A381UDD4</accession>
<feature type="domain" description="PurM-like C-terminal" evidence="2">
    <location>
        <begin position="148"/>
        <end position="248"/>
    </location>
</feature>
<dbReference type="AlphaFoldDB" id="A0A381UDD4"/>
<dbReference type="CDD" id="cd02194">
    <property type="entry name" value="ThiL"/>
    <property type="match status" value="1"/>
</dbReference>
<proteinExistence type="inferred from homology"/>
<dbReference type="GO" id="GO:0009030">
    <property type="term" value="F:thiamine-phosphate kinase activity"/>
    <property type="evidence" value="ECO:0007669"/>
    <property type="project" value="InterPro"/>
</dbReference>
<reference evidence="3" key="1">
    <citation type="submission" date="2018-05" db="EMBL/GenBank/DDBJ databases">
        <authorList>
            <person name="Lanie J.A."/>
            <person name="Ng W.-L."/>
            <person name="Kazmierczak K.M."/>
            <person name="Andrzejewski T.M."/>
            <person name="Davidsen T.M."/>
            <person name="Wayne K.J."/>
            <person name="Tettelin H."/>
            <person name="Glass J.I."/>
            <person name="Rusch D."/>
            <person name="Podicherti R."/>
            <person name="Tsui H.-C.T."/>
            <person name="Winkler M.E."/>
        </authorList>
    </citation>
    <scope>NUCLEOTIDE SEQUENCE</scope>
</reference>
<dbReference type="EMBL" id="UINC01006120">
    <property type="protein sequence ID" value="SVA25618.1"/>
    <property type="molecule type" value="Genomic_DNA"/>
</dbReference>
<dbReference type="GO" id="GO:0009228">
    <property type="term" value="P:thiamine biosynthetic process"/>
    <property type="evidence" value="ECO:0007669"/>
    <property type="project" value="InterPro"/>
</dbReference>
<dbReference type="InterPro" id="IPR016188">
    <property type="entry name" value="PurM-like_N"/>
</dbReference>
<dbReference type="Gene3D" id="3.30.1330.10">
    <property type="entry name" value="PurM-like, N-terminal domain"/>
    <property type="match status" value="1"/>
</dbReference>
<dbReference type="NCBIfam" id="TIGR01379">
    <property type="entry name" value="thiL"/>
    <property type="match status" value="1"/>
</dbReference>
<dbReference type="SUPFAM" id="SSF55326">
    <property type="entry name" value="PurM N-terminal domain-like"/>
    <property type="match status" value="1"/>
</dbReference>
<dbReference type="InterPro" id="IPR006283">
    <property type="entry name" value="ThiL-like"/>
</dbReference>
<evidence type="ECO:0000313" key="3">
    <source>
        <dbReference type="EMBL" id="SVA25618.1"/>
    </source>
</evidence>
<dbReference type="PANTHER" id="PTHR30270">
    <property type="entry name" value="THIAMINE-MONOPHOSPHATE KINASE"/>
    <property type="match status" value="1"/>
</dbReference>
<dbReference type="PIRSF" id="PIRSF005303">
    <property type="entry name" value="Thiam_monoph_kin"/>
    <property type="match status" value="1"/>
</dbReference>
<evidence type="ECO:0008006" key="4">
    <source>
        <dbReference type="Google" id="ProtNLM"/>
    </source>
</evidence>
<organism evidence="3">
    <name type="scientific">marine metagenome</name>
    <dbReference type="NCBI Taxonomy" id="408172"/>
    <lineage>
        <taxon>unclassified sequences</taxon>
        <taxon>metagenomes</taxon>
        <taxon>ecological metagenomes</taxon>
    </lineage>
</organism>
<dbReference type="SUPFAM" id="SSF56042">
    <property type="entry name" value="PurM C-terminal domain-like"/>
    <property type="match status" value="1"/>
</dbReference>
<dbReference type="Gene3D" id="3.90.650.10">
    <property type="entry name" value="PurM-like C-terminal domain"/>
    <property type="match status" value="1"/>
</dbReference>
<dbReference type="Pfam" id="PF00586">
    <property type="entry name" value="AIRS"/>
    <property type="match status" value="1"/>
</dbReference>
<gene>
    <name evidence="3" type="ORF">METZ01_LOCUS78472</name>
</gene>
<dbReference type="InterPro" id="IPR036921">
    <property type="entry name" value="PurM-like_N_sf"/>
</dbReference>
<name>A0A381UDD4_9ZZZZ</name>
<evidence type="ECO:0000259" key="2">
    <source>
        <dbReference type="Pfam" id="PF02769"/>
    </source>
</evidence>
<dbReference type="PANTHER" id="PTHR30270:SF0">
    <property type="entry name" value="THIAMINE-MONOPHOSPHATE KINASE"/>
    <property type="match status" value="1"/>
</dbReference>
<evidence type="ECO:0000259" key="1">
    <source>
        <dbReference type="Pfam" id="PF00586"/>
    </source>
</evidence>
<dbReference type="Pfam" id="PF02769">
    <property type="entry name" value="AIRS_C"/>
    <property type="match status" value="1"/>
</dbReference>
<sequence>MKSEFEIVKKYIQPLVGDNDKYAIGLSDDVGIVDNLIFSTDTIVEGIHFFSNNKPEDIAKKLVRVNVSDLIAKGVRPGFCLLNFSAGSIINERWIKSFMYSLNEDFKKYKINLVGGDTVQTKSKTVLSLCIFGKNPKSNIKLRSSAIPGDNIYVSGTIGDSALGLMILNNKLKVNKNFKNFLIDRYLIPQPRIELVSIINKRANASIDISDGLIQDLQNLCLSSDVGAEINFSDIPLSSAARSIVNKNSKMIEVILNGGDDYEILFTGPKGLQAKKNIRMIGKITKGSKISILDLKLKDGAKKNGFNHIFK</sequence>
<dbReference type="InterPro" id="IPR010918">
    <property type="entry name" value="PurM-like_C_dom"/>
</dbReference>
<protein>
    <recommendedName>
        <fullName evidence="4">PurM-like N-terminal domain-containing protein</fullName>
    </recommendedName>
</protein>
<feature type="domain" description="PurM-like N-terminal" evidence="1">
    <location>
        <begin position="28"/>
        <end position="133"/>
    </location>
</feature>